<keyword evidence="3 5" id="KW-1133">Transmembrane helix</keyword>
<protein>
    <submittedName>
        <fullName evidence="6">VIT1/CCC1 family predicted Fe2+/Mn2+ transporter</fullName>
    </submittedName>
</protein>
<evidence type="ECO:0000313" key="6">
    <source>
        <dbReference type="EMBL" id="PFG18595.1"/>
    </source>
</evidence>
<keyword evidence="2 5" id="KW-0812">Transmembrane</keyword>
<dbReference type="GO" id="GO:0012505">
    <property type="term" value="C:endomembrane system"/>
    <property type="evidence" value="ECO:0007669"/>
    <property type="project" value="UniProtKB-SubCell"/>
</dbReference>
<evidence type="ECO:0000256" key="5">
    <source>
        <dbReference type="SAM" id="Phobius"/>
    </source>
</evidence>
<organism evidence="6 7">
    <name type="scientific">Serinibacter salmoneus</name>
    <dbReference type="NCBI Taxonomy" id="556530"/>
    <lineage>
        <taxon>Bacteria</taxon>
        <taxon>Bacillati</taxon>
        <taxon>Actinomycetota</taxon>
        <taxon>Actinomycetes</taxon>
        <taxon>Micrococcales</taxon>
        <taxon>Beutenbergiaceae</taxon>
        <taxon>Serinibacter</taxon>
    </lineage>
</organism>
<dbReference type="Proteomes" id="UP000224915">
    <property type="component" value="Unassembled WGS sequence"/>
</dbReference>
<comment type="subcellular location">
    <subcellularLocation>
        <location evidence="1">Endomembrane system</location>
        <topology evidence="1">Multi-pass membrane protein</topology>
    </subcellularLocation>
</comment>
<dbReference type="AlphaFoldDB" id="A0A2A9CX61"/>
<keyword evidence="4 5" id="KW-0472">Membrane</keyword>
<evidence type="ECO:0000313" key="7">
    <source>
        <dbReference type="Proteomes" id="UP000224915"/>
    </source>
</evidence>
<dbReference type="GO" id="GO:0005384">
    <property type="term" value="F:manganese ion transmembrane transporter activity"/>
    <property type="evidence" value="ECO:0007669"/>
    <property type="project" value="InterPro"/>
</dbReference>
<feature type="transmembrane region" description="Helical" evidence="5">
    <location>
        <begin position="171"/>
        <end position="193"/>
    </location>
</feature>
<proteinExistence type="predicted"/>
<evidence type="ECO:0000256" key="2">
    <source>
        <dbReference type="ARBA" id="ARBA00022692"/>
    </source>
</evidence>
<evidence type="ECO:0000256" key="1">
    <source>
        <dbReference type="ARBA" id="ARBA00004127"/>
    </source>
</evidence>
<feature type="transmembrane region" description="Helical" evidence="5">
    <location>
        <begin position="140"/>
        <end position="159"/>
    </location>
</feature>
<dbReference type="PANTHER" id="PTHR31851">
    <property type="entry name" value="FE(2+)/MN(2+) TRANSPORTER PCL1"/>
    <property type="match status" value="1"/>
</dbReference>
<sequence length="194" mass="18909">MSEPTGGQFLRAAAGRDAAGNAPSAERLNWLRAAVLGANDGVVSVASILVGVAGASSDRADIAAAGIAGLVGGGLSMALGEYVSVSSAKDSQLAAAGEVAEEDIANPWHAGIASAAAFLAGAILPFVVMLASPIQWNVPLTILAALLALALTGALGARLGHAPVRRPVVRVVIGGALALGITFGVGALFGVAVA</sequence>
<gene>
    <name evidence="6" type="ORF">ATL40_0135</name>
</gene>
<dbReference type="GO" id="GO:0030026">
    <property type="term" value="P:intracellular manganese ion homeostasis"/>
    <property type="evidence" value="ECO:0007669"/>
    <property type="project" value="InterPro"/>
</dbReference>
<evidence type="ECO:0000256" key="4">
    <source>
        <dbReference type="ARBA" id="ARBA00023136"/>
    </source>
</evidence>
<accession>A0A2A9CX61</accession>
<dbReference type="Pfam" id="PF01988">
    <property type="entry name" value="VIT1"/>
    <property type="match status" value="2"/>
</dbReference>
<evidence type="ECO:0000256" key="3">
    <source>
        <dbReference type="ARBA" id="ARBA00022989"/>
    </source>
</evidence>
<keyword evidence="7" id="KW-1185">Reference proteome</keyword>
<name>A0A2A9CX61_9MICO</name>
<dbReference type="EMBL" id="PDJD01000001">
    <property type="protein sequence ID" value="PFG18595.1"/>
    <property type="molecule type" value="Genomic_DNA"/>
</dbReference>
<comment type="caution">
    <text evidence="6">The sequence shown here is derived from an EMBL/GenBank/DDBJ whole genome shotgun (WGS) entry which is preliminary data.</text>
</comment>
<dbReference type="InterPro" id="IPR008217">
    <property type="entry name" value="Ccc1_fam"/>
</dbReference>
<reference evidence="6" key="1">
    <citation type="submission" date="2017-10" db="EMBL/GenBank/DDBJ databases">
        <title>Sequencing the genomes of 1000 actinobacteria strains.</title>
        <authorList>
            <person name="Klenk H.-P."/>
        </authorList>
    </citation>
    <scope>NUCLEOTIDE SEQUENCE [LARGE SCALE GENOMIC DNA]</scope>
    <source>
        <strain evidence="6">DSM 21801</strain>
    </source>
</reference>
<feature type="transmembrane region" description="Helical" evidence="5">
    <location>
        <begin position="112"/>
        <end position="134"/>
    </location>
</feature>